<evidence type="ECO:0000256" key="4">
    <source>
        <dbReference type="ARBA" id="ARBA00022840"/>
    </source>
</evidence>
<dbReference type="Pfam" id="PF00069">
    <property type="entry name" value="Pkinase"/>
    <property type="match status" value="1"/>
</dbReference>
<dbReference type="SUPFAM" id="SSF56112">
    <property type="entry name" value="Protein kinase-like (PK-like)"/>
    <property type="match status" value="1"/>
</dbReference>
<dbReference type="EMBL" id="CP000113">
    <property type="protein sequence ID" value="ABF87320.1"/>
    <property type="molecule type" value="Genomic_DNA"/>
</dbReference>
<keyword evidence="2" id="KW-0547">Nucleotide-binding</keyword>
<dbReference type="eggNOG" id="COG0515">
    <property type="taxonomic scope" value="Bacteria"/>
</dbReference>
<dbReference type="Proteomes" id="UP000002402">
    <property type="component" value="Chromosome"/>
</dbReference>
<sequence>MRHPMAADSESTFRIQARADLHASERAQSEPSRAQRGPGTLAGEYVLKALLASGGHGSVYEAEHRILGRRAAVKVLHPHLADQGEMLKRFVREARVVNQIRHPNIVDVYDFGLMPDGSPYYVMELLTGRTLSQVVQERGRLSSTRALAYLEPVCGALEAAHRAGVVHRDLKASNILVVEEGERPRVKLLDFGIAKLLHAEPSQEGLTIAGQRLGTAHAMAPEQFRGGPIGPHTDIYALGVLLHQLITGRYPFQCEDRMELERLHLEAPAPRPSAIAAVSPAVDAVVLRCLEKDGSRRFGSVTAFLAALSEAAEEPVQPTRRTRLALAVHAEVVLAASAQDDDAVYAVLADVLDGLEQGLRGGGFLLALQSGTSLLAVHPLDHGAPSAERTEYLREAERTLRVLQDMAQKLADPVNARVHLCVHLGQAETRGDSSESEVVGGPVTDVGTWRLRTADGFALTPAASLALEFDGSD</sequence>
<dbReference type="PANTHER" id="PTHR43289:SF6">
    <property type="entry name" value="SERINE_THREONINE-PROTEIN KINASE NEKL-3"/>
    <property type="match status" value="1"/>
</dbReference>
<dbReference type="PANTHER" id="PTHR43289">
    <property type="entry name" value="MITOGEN-ACTIVATED PROTEIN KINASE KINASE KINASE 20-RELATED"/>
    <property type="match status" value="1"/>
</dbReference>
<dbReference type="SMART" id="SM00220">
    <property type="entry name" value="S_TKc"/>
    <property type="match status" value="1"/>
</dbReference>
<keyword evidence="4" id="KW-0067">ATP-binding</keyword>
<name>Q1DDT2_MYXXD</name>
<dbReference type="EnsemblBacteria" id="ABF87320">
    <property type="protein sequence ID" value="ABF87320"/>
    <property type="gene ID" value="MXAN_0930"/>
</dbReference>
<keyword evidence="7" id="KW-1185">Reference proteome</keyword>
<evidence type="ECO:0000256" key="3">
    <source>
        <dbReference type="ARBA" id="ARBA00022777"/>
    </source>
</evidence>
<keyword evidence="3 6" id="KW-0418">Kinase</keyword>
<dbReference type="KEGG" id="mxa:MXAN_0930"/>
<evidence type="ECO:0000313" key="6">
    <source>
        <dbReference type="EMBL" id="ABF87320.1"/>
    </source>
</evidence>
<dbReference type="PROSITE" id="PS00108">
    <property type="entry name" value="PROTEIN_KINASE_ST"/>
    <property type="match status" value="1"/>
</dbReference>
<reference evidence="6 7" key="1">
    <citation type="journal article" date="2006" name="Proc. Natl. Acad. Sci. U.S.A.">
        <title>Evolution of sensory complexity recorded in a myxobacterial genome.</title>
        <authorList>
            <person name="Goldman B.S."/>
            <person name="Nierman W.C."/>
            <person name="Kaiser D."/>
            <person name="Slater S.C."/>
            <person name="Durkin A.S."/>
            <person name="Eisen J.A."/>
            <person name="Ronning C.M."/>
            <person name="Barbazuk W.B."/>
            <person name="Blanchard M."/>
            <person name="Field C."/>
            <person name="Halling C."/>
            <person name="Hinkle G."/>
            <person name="Iartchuk O."/>
            <person name="Kim H.S."/>
            <person name="Mackenzie C."/>
            <person name="Madupu R."/>
            <person name="Miller N."/>
            <person name="Shvartsbeyn A."/>
            <person name="Sullivan S.A."/>
            <person name="Vaudin M."/>
            <person name="Wiegand R."/>
            <person name="Kaplan H.B."/>
        </authorList>
    </citation>
    <scope>NUCLEOTIDE SEQUENCE [LARGE SCALE GENOMIC DNA]</scope>
    <source>
        <strain evidence="7">DK1622</strain>
    </source>
</reference>
<dbReference type="Gene3D" id="3.30.200.20">
    <property type="entry name" value="Phosphorylase Kinase, domain 1"/>
    <property type="match status" value="1"/>
</dbReference>
<gene>
    <name evidence="6" type="ordered locus">MXAN_0930</name>
</gene>
<evidence type="ECO:0000313" key="7">
    <source>
        <dbReference type="Proteomes" id="UP000002402"/>
    </source>
</evidence>
<evidence type="ECO:0000259" key="5">
    <source>
        <dbReference type="PROSITE" id="PS50011"/>
    </source>
</evidence>
<keyword evidence="1" id="KW-0808">Transferase</keyword>
<evidence type="ECO:0000256" key="2">
    <source>
        <dbReference type="ARBA" id="ARBA00022741"/>
    </source>
</evidence>
<dbReference type="InterPro" id="IPR000719">
    <property type="entry name" value="Prot_kinase_dom"/>
</dbReference>
<dbReference type="STRING" id="246197.MXAN_0930"/>
<feature type="domain" description="Protein kinase" evidence="5">
    <location>
        <begin position="45"/>
        <end position="308"/>
    </location>
</feature>
<dbReference type="PROSITE" id="PS50011">
    <property type="entry name" value="PROTEIN_KINASE_DOM"/>
    <property type="match status" value="1"/>
</dbReference>
<dbReference type="InterPro" id="IPR011009">
    <property type="entry name" value="Kinase-like_dom_sf"/>
</dbReference>
<dbReference type="InterPro" id="IPR008271">
    <property type="entry name" value="Ser/Thr_kinase_AS"/>
</dbReference>
<accession>Q1DDT2</accession>
<protein>
    <submittedName>
        <fullName evidence="6">Serine/threonine protein kinase</fullName>
    </submittedName>
</protein>
<proteinExistence type="predicted"/>
<dbReference type="CDD" id="cd14014">
    <property type="entry name" value="STKc_PknB_like"/>
    <property type="match status" value="1"/>
</dbReference>
<dbReference type="HOGENOM" id="CLU_000288_63_44_7"/>
<dbReference type="AlphaFoldDB" id="Q1DDT2"/>
<keyword evidence="6" id="KW-0723">Serine/threonine-protein kinase</keyword>
<dbReference type="Gene3D" id="1.10.510.10">
    <property type="entry name" value="Transferase(Phosphotransferase) domain 1"/>
    <property type="match status" value="1"/>
</dbReference>
<evidence type="ECO:0000256" key="1">
    <source>
        <dbReference type="ARBA" id="ARBA00022679"/>
    </source>
</evidence>
<dbReference type="GO" id="GO:0004674">
    <property type="term" value="F:protein serine/threonine kinase activity"/>
    <property type="evidence" value="ECO:0007669"/>
    <property type="project" value="UniProtKB-KW"/>
</dbReference>
<organism evidence="6 7">
    <name type="scientific">Myxococcus xanthus (strain DK1622)</name>
    <dbReference type="NCBI Taxonomy" id="246197"/>
    <lineage>
        <taxon>Bacteria</taxon>
        <taxon>Pseudomonadati</taxon>
        <taxon>Myxococcota</taxon>
        <taxon>Myxococcia</taxon>
        <taxon>Myxococcales</taxon>
        <taxon>Cystobacterineae</taxon>
        <taxon>Myxococcaceae</taxon>
        <taxon>Myxococcus</taxon>
    </lineage>
</organism>
<dbReference type="GO" id="GO:0005524">
    <property type="term" value="F:ATP binding"/>
    <property type="evidence" value="ECO:0007669"/>
    <property type="project" value="UniProtKB-KW"/>
</dbReference>